<protein>
    <recommendedName>
        <fullName evidence="5">Radical SAM core domain-containing protein</fullName>
    </recommendedName>
</protein>
<dbReference type="GO" id="GO:0046872">
    <property type="term" value="F:metal ion binding"/>
    <property type="evidence" value="ECO:0007669"/>
    <property type="project" value="UniProtKB-KW"/>
</dbReference>
<evidence type="ECO:0000313" key="7">
    <source>
        <dbReference type="Proteomes" id="UP000178526"/>
    </source>
</evidence>
<dbReference type="EMBL" id="MGDB01000024">
    <property type="protein sequence ID" value="OGL42840.1"/>
    <property type="molecule type" value="Genomic_DNA"/>
</dbReference>
<dbReference type="Pfam" id="PF04055">
    <property type="entry name" value="Radical_SAM"/>
    <property type="match status" value="1"/>
</dbReference>
<sequence>MNNLQYKHIEINLGRACNNTCIFCISDNNGIINKRFIDFKTVQNEMIFFYNQGYRSLGFLGGEPTIYPKIIQIARSAKKMGYNRISLTSNGVKLSDKVFCEKLIMAGVSRFSISIHSHTKEIEDYLTGVPGSFTKKIKGIKNLIYLNKQHIIKDSVALNVVVNKKNYKALDDIVSFFLKLGIDDIRFNFIVPDGSALGRNDLTPTYQVAKPYFYKIINDNEKKYRINVTFGEVPFCIFKNLYEKSNSLFQKYIGGFHDPIVDVSYSKFMKLNNGDYASIQDRFNWKEKNAQSHKVRLKRCLGCFFLGDCGGVLKTYLTIHKDIKIFTNFV</sequence>
<evidence type="ECO:0000256" key="1">
    <source>
        <dbReference type="ARBA" id="ARBA00022691"/>
    </source>
</evidence>
<evidence type="ECO:0000259" key="5">
    <source>
        <dbReference type="PROSITE" id="PS51918"/>
    </source>
</evidence>
<dbReference type="InterPro" id="IPR007197">
    <property type="entry name" value="rSAM"/>
</dbReference>
<dbReference type="GO" id="GO:0051536">
    <property type="term" value="F:iron-sulfur cluster binding"/>
    <property type="evidence" value="ECO:0007669"/>
    <property type="project" value="UniProtKB-KW"/>
</dbReference>
<dbReference type="SFLD" id="SFLDG01067">
    <property type="entry name" value="SPASM/twitch_domain_containing"/>
    <property type="match status" value="1"/>
</dbReference>
<dbReference type="PROSITE" id="PS51918">
    <property type="entry name" value="RADICAL_SAM"/>
    <property type="match status" value="1"/>
</dbReference>
<keyword evidence="1" id="KW-0949">S-adenosyl-L-methionine</keyword>
<proteinExistence type="predicted"/>
<accession>A0A1F7RNE2</accession>
<evidence type="ECO:0000256" key="3">
    <source>
        <dbReference type="ARBA" id="ARBA00023004"/>
    </source>
</evidence>
<organism evidence="6 7">
    <name type="scientific">Candidatus Schekmanbacteria bacterium GWA2_38_11</name>
    <dbReference type="NCBI Taxonomy" id="1817876"/>
    <lineage>
        <taxon>Bacteria</taxon>
        <taxon>Candidatus Schekmaniibacteriota</taxon>
    </lineage>
</organism>
<evidence type="ECO:0000256" key="4">
    <source>
        <dbReference type="ARBA" id="ARBA00023014"/>
    </source>
</evidence>
<evidence type="ECO:0000256" key="2">
    <source>
        <dbReference type="ARBA" id="ARBA00022723"/>
    </source>
</evidence>
<dbReference type="PANTHER" id="PTHR11228">
    <property type="entry name" value="RADICAL SAM DOMAIN PROTEIN"/>
    <property type="match status" value="1"/>
</dbReference>
<dbReference type="GO" id="GO:0003824">
    <property type="term" value="F:catalytic activity"/>
    <property type="evidence" value="ECO:0007669"/>
    <property type="project" value="InterPro"/>
</dbReference>
<dbReference type="InterPro" id="IPR050377">
    <property type="entry name" value="Radical_SAM_PqqE_MftC-like"/>
</dbReference>
<dbReference type="InterPro" id="IPR058240">
    <property type="entry name" value="rSAM_sf"/>
</dbReference>
<dbReference type="AlphaFoldDB" id="A0A1F7RNE2"/>
<dbReference type="PANTHER" id="PTHR11228:SF34">
    <property type="entry name" value="TUNGSTEN-CONTAINING ALDEHYDE FERREDOXIN OXIDOREDUCTASE COFACTOR MODIFYING PROTEIN"/>
    <property type="match status" value="1"/>
</dbReference>
<dbReference type="CDD" id="cd01335">
    <property type="entry name" value="Radical_SAM"/>
    <property type="match status" value="1"/>
</dbReference>
<dbReference type="SFLD" id="SFLDS00029">
    <property type="entry name" value="Radical_SAM"/>
    <property type="match status" value="1"/>
</dbReference>
<evidence type="ECO:0000313" key="6">
    <source>
        <dbReference type="EMBL" id="OGL42840.1"/>
    </source>
</evidence>
<keyword evidence="2" id="KW-0479">Metal-binding</keyword>
<keyword evidence="4" id="KW-0411">Iron-sulfur</keyword>
<gene>
    <name evidence="6" type="ORF">A2042_04035</name>
</gene>
<dbReference type="Proteomes" id="UP000178526">
    <property type="component" value="Unassembled WGS sequence"/>
</dbReference>
<dbReference type="InterPro" id="IPR013785">
    <property type="entry name" value="Aldolase_TIM"/>
</dbReference>
<reference evidence="6 7" key="1">
    <citation type="journal article" date="2016" name="Nat. Commun.">
        <title>Thousands of microbial genomes shed light on interconnected biogeochemical processes in an aquifer system.</title>
        <authorList>
            <person name="Anantharaman K."/>
            <person name="Brown C.T."/>
            <person name="Hug L.A."/>
            <person name="Sharon I."/>
            <person name="Castelle C.J."/>
            <person name="Probst A.J."/>
            <person name="Thomas B.C."/>
            <person name="Singh A."/>
            <person name="Wilkins M.J."/>
            <person name="Karaoz U."/>
            <person name="Brodie E.L."/>
            <person name="Williams K.H."/>
            <person name="Hubbard S.S."/>
            <person name="Banfield J.F."/>
        </authorList>
    </citation>
    <scope>NUCLEOTIDE SEQUENCE [LARGE SCALE GENOMIC DNA]</scope>
</reference>
<feature type="domain" description="Radical SAM core" evidence="5">
    <location>
        <begin position="3"/>
        <end position="227"/>
    </location>
</feature>
<dbReference type="Gene3D" id="3.20.20.70">
    <property type="entry name" value="Aldolase class I"/>
    <property type="match status" value="1"/>
</dbReference>
<keyword evidence="3" id="KW-0408">Iron</keyword>
<name>A0A1F7RNE2_9BACT</name>
<comment type="caution">
    <text evidence="6">The sequence shown here is derived from an EMBL/GenBank/DDBJ whole genome shotgun (WGS) entry which is preliminary data.</text>
</comment>
<dbReference type="SUPFAM" id="SSF102114">
    <property type="entry name" value="Radical SAM enzymes"/>
    <property type="match status" value="1"/>
</dbReference>